<evidence type="ECO:0000256" key="4">
    <source>
        <dbReference type="ARBA" id="ARBA00022448"/>
    </source>
</evidence>
<dbReference type="AlphaFoldDB" id="A0A7R9LNQ4"/>
<keyword evidence="11" id="KW-1185">Reference proteome</keyword>
<keyword evidence="7" id="KW-0249">Electron transport</keyword>
<evidence type="ECO:0000256" key="3">
    <source>
        <dbReference type="ARBA" id="ARBA00014109"/>
    </source>
</evidence>
<gene>
    <name evidence="10" type="ORF">ONB1V03_LOCUS4996</name>
</gene>
<dbReference type="InterPro" id="IPR039993">
    <property type="entry name" value="NDUFB10"/>
</dbReference>
<dbReference type="GO" id="GO:0005743">
    <property type="term" value="C:mitochondrial inner membrane"/>
    <property type="evidence" value="ECO:0007669"/>
    <property type="project" value="UniProtKB-SubCell"/>
</dbReference>
<dbReference type="EMBL" id="CAJPVJ010001888">
    <property type="protein sequence ID" value="CAG2165454.1"/>
    <property type="molecule type" value="Genomic_DNA"/>
</dbReference>
<protein>
    <recommendedName>
        <fullName evidence="3">NADH dehydrogenase [ubiquinone] 1 beta subcomplex subunit 10</fullName>
    </recommendedName>
</protein>
<dbReference type="OrthoDB" id="6017729at2759"/>
<evidence type="ECO:0000256" key="5">
    <source>
        <dbReference type="ARBA" id="ARBA00022660"/>
    </source>
</evidence>
<evidence type="ECO:0000256" key="6">
    <source>
        <dbReference type="ARBA" id="ARBA00022792"/>
    </source>
</evidence>
<evidence type="ECO:0000256" key="7">
    <source>
        <dbReference type="ARBA" id="ARBA00022982"/>
    </source>
</evidence>
<reference evidence="10" key="1">
    <citation type="submission" date="2020-11" db="EMBL/GenBank/DDBJ databases">
        <authorList>
            <person name="Tran Van P."/>
        </authorList>
    </citation>
    <scope>NUCLEOTIDE SEQUENCE</scope>
</reference>
<keyword evidence="9" id="KW-0472">Membrane</keyword>
<evidence type="ECO:0000256" key="9">
    <source>
        <dbReference type="ARBA" id="ARBA00023136"/>
    </source>
</evidence>
<dbReference type="InterPro" id="IPR019377">
    <property type="entry name" value="NADH_UbQ_OxRdtase_su10"/>
</dbReference>
<keyword evidence="6" id="KW-0999">Mitochondrion inner membrane</keyword>
<name>A0A7R9LNQ4_9ACAR</name>
<evidence type="ECO:0000313" key="11">
    <source>
        <dbReference type="Proteomes" id="UP000728032"/>
    </source>
</evidence>
<sequence>MAPKDKVDNVNHATGEPVRMNEMFEWPTLEDQTQSPIVKAMRVLTSVIDGPVEWIRHNVVDKYRGPSYPYYHQKFHNVVDKYRGPSYPYYHQKFRRVPTIDQCYTDDQACIYEANQQYNRDRKVDSEIVNIIRHRFFTCVYYQRNVNEYYNHQQLCLKEKEDLKEADLNFFIKYGDIGPFTTVIDAFMKQKHRLIFERRQAEKKAKESNGNDS</sequence>
<organism evidence="10">
    <name type="scientific">Oppiella nova</name>
    <dbReference type="NCBI Taxonomy" id="334625"/>
    <lineage>
        <taxon>Eukaryota</taxon>
        <taxon>Metazoa</taxon>
        <taxon>Ecdysozoa</taxon>
        <taxon>Arthropoda</taxon>
        <taxon>Chelicerata</taxon>
        <taxon>Arachnida</taxon>
        <taxon>Acari</taxon>
        <taxon>Acariformes</taxon>
        <taxon>Sarcoptiformes</taxon>
        <taxon>Oribatida</taxon>
        <taxon>Brachypylina</taxon>
        <taxon>Oppioidea</taxon>
        <taxon>Oppiidae</taxon>
        <taxon>Oppiella</taxon>
    </lineage>
</organism>
<evidence type="ECO:0000256" key="2">
    <source>
        <dbReference type="ARBA" id="ARBA00008317"/>
    </source>
</evidence>
<keyword evidence="4" id="KW-0813">Transport</keyword>
<keyword evidence="5" id="KW-0679">Respiratory chain</keyword>
<comment type="similarity">
    <text evidence="2">Belongs to the complex I NDUFB10 subunit family.</text>
</comment>
<dbReference type="EMBL" id="OC916713">
    <property type="protein sequence ID" value="CAD7645033.1"/>
    <property type="molecule type" value="Genomic_DNA"/>
</dbReference>
<evidence type="ECO:0000313" key="10">
    <source>
        <dbReference type="EMBL" id="CAD7645033.1"/>
    </source>
</evidence>
<dbReference type="GO" id="GO:0045271">
    <property type="term" value="C:respiratory chain complex I"/>
    <property type="evidence" value="ECO:0007669"/>
    <property type="project" value="UniProtKB-ARBA"/>
</dbReference>
<evidence type="ECO:0000256" key="1">
    <source>
        <dbReference type="ARBA" id="ARBA00004443"/>
    </source>
</evidence>
<keyword evidence="8" id="KW-0496">Mitochondrion</keyword>
<dbReference type="PANTHER" id="PTHR13094">
    <property type="entry name" value="NADH-UBIQUINONE OXIDOREDUCTASE PDSW SUBUNIT"/>
    <property type="match status" value="1"/>
</dbReference>
<dbReference type="Pfam" id="PF10249">
    <property type="entry name" value="NDUFB10"/>
    <property type="match status" value="1"/>
</dbReference>
<proteinExistence type="inferred from homology"/>
<dbReference type="Proteomes" id="UP000728032">
    <property type="component" value="Unassembled WGS sequence"/>
</dbReference>
<evidence type="ECO:0000256" key="8">
    <source>
        <dbReference type="ARBA" id="ARBA00023128"/>
    </source>
</evidence>
<comment type="subcellular location">
    <subcellularLocation>
        <location evidence="1">Mitochondrion inner membrane</location>
        <topology evidence="1">Peripheral membrane protein</topology>
        <orientation evidence="1">Matrix side</orientation>
    </subcellularLocation>
</comment>
<accession>A0A7R9LNQ4</accession>
<dbReference type="PANTHER" id="PTHR13094:SF1">
    <property type="entry name" value="NADH DEHYDROGENASE [UBIQUINONE] 1 BETA SUBCOMPLEX SUBUNIT 10"/>
    <property type="match status" value="1"/>
</dbReference>